<accession>A0A5J4WV39</accession>
<name>A0A5J4WV39_9EUKA</name>
<evidence type="ECO:0008006" key="3">
    <source>
        <dbReference type="Google" id="ProtNLM"/>
    </source>
</evidence>
<evidence type="ECO:0000313" key="2">
    <source>
        <dbReference type="Proteomes" id="UP000324800"/>
    </source>
</evidence>
<dbReference type="CDD" id="cd09275">
    <property type="entry name" value="RNase_HI_RT_DIRS1"/>
    <property type="match status" value="1"/>
</dbReference>
<dbReference type="PANTHER" id="PTHR33050">
    <property type="entry name" value="REVERSE TRANSCRIPTASE DOMAIN-CONTAINING PROTEIN"/>
    <property type="match status" value="1"/>
</dbReference>
<gene>
    <name evidence="1" type="ORF">EZS28_005678</name>
</gene>
<dbReference type="PANTHER" id="PTHR33050:SF7">
    <property type="entry name" value="RIBONUCLEASE H"/>
    <property type="match status" value="1"/>
</dbReference>
<proteinExistence type="predicted"/>
<dbReference type="EMBL" id="SNRW01000881">
    <property type="protein sequence ID" value="KAA6398791.1"/>
    <property type="molecule type" value="Genomic_DNA"/>
</dbReference>
<sequence>MSDSLRILVRTIASAGAKNQEMTLELRIQEAVIVSDASQKSRRVTLELQTGNTLLQHGEWNKQQKVLTSNMKQMEAIYLGLFRYGQIFKELQIKAILIKSESFIAVSDLAKQSAGQTLLAEVKKIVKLCQQLRIQTRTQHIPGVSIKVTKALSRLCTQGDYSVKKEIFTAQCQAWQIIPTLYLFSTG</sequence>
<comment type="caution">
    <text evidence="1">The sequence shown here is derived from an EMBL/GenBank/DDBJ whole genome shotgun (WGS) entry which is preliminary data.</text>
</comment>
<protein>
    <recommendedName>
        <fullName evidence="3">RNase H type-1 domain-containing protein</fullName>
    </recommendedName>
</protein>
<reference evidence="1 2" key="1">
    <citation type="submission" date="2019-03" db="EMBL/GenBank/DDBJ databases">
        <title>Single cell metagenomics reveals metabolic interactions within the superorganism composed of flagellate Streblomastix strix and complex community of Bacteroidetes bacteria on its surface.</title>
        <authorList>
            <person name="Treitli S.C."/>
            <person name="Kolisko M."/>
            <person name="Husnik F."/>
            <person name="Keeling P."/>
            <person name="Hampl V."/>
        </authorList>
    </citation>
    <scope>NUCLEOTIDE SEQUENCE [LARGE SCALE GENOMIC DNA]</scope>
    <source>
        <strain evidence="1">ST1C</strain>
    </source>
</reference>
<dbReference type="AlphaFoldDB" id="A0A5J4WV39"/>
<dbReference type="Proteomes" id="UP000324800">
    <property type="component" value="Unassembled WGS sequence"/>
</dbReference>
<evidence type="ECO:0000313" key="1">
    <source>
        <dbReference type="EMBL" id="KAA6398791.1"/>
    </source>
</evidence>
<organism evidence="1 2">
    <name type="scientific">Streblomastix strix</name>
    <dbReference type="NCBI Taxonomy" id="222440"/>
    <lineage>
        <taxon>Eukaryota</taxon>
        <taxon>Metamonada</taxon>
        <taxon>Preaxostyla</taxon>
        <taxon>Oxymonadida</taxon>
        <taxon>Streblomastigidae</taxon>
        <taxon>Streblomastix</taxon>
    </lineage>
</organism>
<dbReference type="InterPro" id="IPR052055">
    <property type="entry name" value="Hepadnavirus_pol/RT"/>
</dbReference>